<evidence type="ECO:0000256" key="1">
    <source>
        <dbReference type="ARBA" id="ARBA00007894"/>
    </source>
</evidence>
<feature type="domain" description="Glutamyl/glutaminyl-tRNA synthetase class Ib catalytic" evidence="8">
    <location>
        <begin position="1"/>
        <end position="319"/>
    </location>
</feature>
<evidence type="ECO:0000313" key="11">
    <source>
        <dbReference type="Proteomes" id="UP000178199"/>
    </source>
</evidence>
<dbReference type="GO" id="GO:0005524">
    <property type="term" value="F:ATP binding"/>
    <property type="evidence" value="ECO:0007669"/>
    <property type="project" value="UniProtKB-UniRule"/>
</dbReference>
<dbReference type="AlphaFoldDB" id="A0A1G2Q344"/>
<comment type="subcellular location">
    <subcellularLocation>
        <location evidence="7">Cytoplasm</location>
    </subcellularLocation>
</comment>
<comment type="caution">
    <text evidence="7">Lacks conserved residue(s) required for the propagation of feature annotation.</text>
</comment>
<dbReference type="InterPro" id="IPR033910">
    <property type="entry name" value="GluRS_core"/>
</dbReference>
<evidence type="ECO:0000256" key="6">
    <source>
        <dbReference type="ARBA" id="ARBA00023146"/>
    </source>
</evidence>
<comment type="similarity">
    <text evidence="1 7">Belongs to the class-I aminoacyl-tRNA synthetase family. Glutamate--tRNA ligase type 1 subfamily.</text>
</comment>
<dbReference type="SUPFAM" id="SSF48163">
    <property type="entry name" value="An anticodon-binding domain of class I aminoacyl-tRNA synthetases"/>
    <property type="match status" value="1"/>
</dbReference>
<organism evidence="10 11">
    <name type="scientific">Candidatus Veblenbacteria bacterium RIFOXYC1_FULL_42_9</name>
    <dbReference type="NCBI Taxonomy" id="1802427"/>
    <lineage>
        <taxon>Bacteria</taxon>
        <taxon>Candidatus Vebleniibacteriota</taxon>
    </lineage>
</organism>
<comment type="subunit">
    <text evidence="7">Monomer.</text>
</comment>
<dbReference type="SUPFAM" id="SSF52374">
    <property type="entry name" value="Nucleotidylyl transferase"/>
    <property type="match status" value="1"/>
</dbReference>
<keyword evidence="6 7" id="KW-0030">Aminoacyl-tRNA synthetase</keyword>
<name>A0A1G2Q344_9BACT</name>
<dbReference type="EC" id="6.1.1.17" evidence="7"/>
<evidence type="ECO:0000256" key="3">
    <source>
        <dbReference type="ARBA" id="ARBA00022741"/>
    </source>
</evidence>
<dbReference type="InterPro" id="IPR008925">
    <property type="entry name" value="aa_tRNA-synth_I_cd-bd_sf"/>
</dbReference>
<dbReference type="InterPro" id="IPR000924">
    <property type="entry name" value="Glu/Gln-tRNA-synth"/>
</dbReference>
<evidence type="ECO:0000259" key="8">
    <source>
        <dbReference type="Pfam" id="PF00749"/>
    </source>
</evidence>
<dbReference type="Gene3D" id="1.10.10.350">
    <property type="match status" value="1"/>
</dbReference>
<proteinExistence type="inferred from homology"/>
<reference evidence="10 11" key="1">
    <citation type="journal article" date="2016" name="Nat. Commun.">
        <title>Thousands of microbial genomes shed light on interconnected biogeochemical processes in an aquifer system.</title>
        <authorList>
            <person name="Anantharaman K."/>
            <person name="Brown C.T."/>
            <person name="Hug L.A."/>
            <person name="Sharon I."/>
            <person name="Castelle C.J."/>
            <person name="Probst A.J."/>
            <person name="Thomas B.C."/>
            <person name="Singh A."/>
            <person name="Wilkins M.J."/>
            <person name="Karaoz U."/>
            <person name="Brodie E.L."/>
            <person name="Williams K.H."/>
            <person name="Hubbard S.S."/>
            <person name="Banfield J.F."/>
        </authorList>
    </citation>
    <scope>NUCLEOTIDE SEQUENCE [LARGE SCALE GENOMIC DNA]</scope>
</reference>
<dbReference type="CDD" id="cd00808">
    <property type="entry name" value="GluRS_core"/>
    <property type="match status" value="1"/>
</dbReference>
<feature type="binding site" evidence="7">
    <location>
        <position position="251"/>
    </location>
    <ligand>
        <name>ATP</name>
        <dbReference type="ChEBI" id="CHEBI:30616"/>
    </ligand>
</feature>
<protein>
    <recommendedName>
        <fullName evidence="7">Glutamate--tRNA ligase</fullName>
        <ecNumber evidence="7">6.1.1.17</ecNumber>
    </recommendedName>
    <alternativeName>
        <fullName evidence="7">Glutamyl-tRNA synthetase</fullName>
        <shortName evidence="7">GluRS</shortName>
    </alternativeName>
</protein>
<keyword evidence="2 7" id="KW-0436">Ligase</keyword>
<dbReference type="InterPro" id="IPR049940">
    <property type="entry name" value="GluQ/Sye"/>
</dbReference>
<dbReference type="GO" id="GO:0006424">
    <property type="term" value="P:glutamyl-tRNA aminoacylation"/>
    <property type="evidence" value="ECO:0007669"/>
    <property type="project" value="UniProtKB-UniRule"/>
</dbReference>
<keyword evidence="3 7" id="KW-0547">Nucleotide-binding</keyword>
<comment type="caution">
    <text evidence="10">The sequence shown here is derived from an EMBL/GenBank/DDBJ whole genome shotgun (WGS) entry which is preliminary data.</text>
</comment>
<dbReference type="PANTHER" id="PTHR43311">
    <property type="entry name" value="GLUTAMATE--TRNA LIGASE"/>
    <property type="match status" value="1"/>
</dbReference>
<dbReference type="PANTHER" id="PTHR43311:SF2">
    <property type="entry name" value="GLUTAMATE--TRNA LIGASE, MITOCHONDRIAL-RELATED"/>
    <property type="match status" value="1"/>
</dbReference>
<keyword evidence="4 7" id="KW-0067">ATP-binding</keyword>
<dbReference type="HAMAP" id="MF_00022">
    <property type="entry name" value="Glu_tRNA_synth_type1"/>
    <property type="match status" value="1"/>
</dbReference>
<dbReference type="GO" id="GO:0005737">
    <property type="term" value="C:cytoplasm"/>
    <property type="evidence" value="ECO:0007669"/>
    <property type="project" value="UniProtKB-SubCell"/>
</dbReference>
<dbReference type="FunFam" id="3.40.50.620:FF:000045">
    <property type="entry name" value="Glutamate--tRNA ligase, mitochondrial"/>
    <property type="match status" value="1"/>
</dbReference>
<dbReference type="Gene3D" id="3.40.50.620">
    <property type="entry name" value="HUPs"/>
    <property type="match status" value="1"/>
</dbReference>
<accession>A0A1G2Q344</accession>
<comment type="function">
    <text evidence="7">Catalyzes the attachment of glutamate to tRNA(Glu) in a two-step reaction: glutamate is first activated by ATP to form Glu-AMP and then transferred to the acceptor end of tRNA(Glu).</text>
</comment>
<dbReference type="Proteomes" id="UP000178199">
    <property type="component" value="Unassembled WGS sequence"/>
</dbReference>
<dbReference type="GO" id="GO:0008270">
    <property type="term" value="F:zinc ion binding"/>
    <property type="evidence" value="ECO:0007669"/>
    <property type="project" value="InterPro"/>
</dbReference>
<dbReference type="InterPro" id="IPR045462">
    <property type="entry name" value="aa-tRNA-synth_I_cd-bd"/>
</dbReference>
<dbReference type="InterPro" id="IPR020058">
    <property type="entry name" value="Glu/Gln-tRNA-synth_Ib_cat-dom"/>
</dbReference>
<evidence type="ECO:0000256" key="5">
    <source>
        <dbReference type="ARBA" id="ARBA00022917"/>
    </source>
</evidence>
<feature type="short sequence motif" description="'KMSKS' region" evidence="7">
    <location>
        <begin position="248"/>
        <end position="252"/>
    </location>
</feature>
<gene>
    <name evidence="7" type="primary">gltX</name>
    <name evidence="10" type="ORF">A2429_01355</name>
</gene>
<evidence type="ECO:0000259" key="9">
    <source>
        <dbReference type="Pfam" id="PF19269"/>
    </source>
</evidence>
<sequence length="483" mass="55151">MVRVRFAPSPTGELHLGSARTALYNYLFAKKNDGKFIIRLEDTDQERLVEGSLKRMLGGLAWLGLTWDEGPDIGGPYVPYIQSERLPIYKKQADELINQGGAYYCFCSAQRLEVLRRVQEAEKQITKYDRACLNLKPEEIKAKLEAKLPYIVRLKIPAGQTIFNDLIRGQIKVDNTSLDDSVLLKSDGFPTYHLANVVDDHLMEITHVIRGEEWLPSTPKHLLIYQGFGWSTPEFAHLPNVLNEKKTKLSKRKDGEAVWVQTYQAQGYLPEAMVNYLAFLGWHPKDDREFFTLADLTKEFDLSRAQKAGAIFNLAKLNWLNSSYLRHLPVSELDNLLKPYYEEMCASYNQAPRDTGALTELMRDRLITLASIKEHASWFFRPQVELNTEIIIPKNSTPEKTLHAIKSAHHVLQRLTSWTSQEIKDALEVLVRPGTFSRRDILWPVRLALTGEKESPDVFGVAWVLGQKETLTRLAQAESLLAD</sequence>
<feature type="domain" description="Aminoacyl-tRNA synthetase class I anticodon-binding" evidence="9">
    <location>
        <begin position="337"/>
        <end position="477"/>
    </location>
</feature>
<dbReference type="InterPro" id="IPR014729">
    <property type="entry name" value="Rossmann-like_a/b/a_fold"/>
</dbReference>
<dbReference type="InterPro" id="IPR004527">
    <property type="entry name" value="Glu-tRNA-ligase_bac/mito"/>
</dbReference>
<dbReference type="NCBIfam" id="TIGR00464">
    <property type="entry name" value="gltX_bact"/>
    <property type="match status" value="1"/>
</dbReference>
<feature type="short sequence motif" description="'HIGH' region" evidence="7">
    <location>
        <begin position="8"/>
        <end position="18"/>
    </location>
</feature>
<dbReference type="Pfam" id="PF00749">
    <property type="entry name" value="tRNA-synt_1c"/>
    <property type="match status" value="1"/>
</dbReference>
<dbReference type="GO" id="GO:0000049">
    <property type="term" value="F:tRNA binding"/>
    <property type="evidence" value="ECO:0007669"/>
    <property type="project" value="InterPro"/>
</dbReference>
<dbReference type="Pfam" id="PF19269">
    <property type="entry name" value="Anticodon_2"/>
    <property type="match status" value="1"/>
</dbReference>
<comment type="catalytic activity">
    <reaction evidence="7">
        <text>tRNA(Glu) + L-glutamate + ATP = L-glutamyl-tRNA(Glu) + AMP + diphosphate</text>
        <dbReference type="Rhea" id="RHEA:23540"/>
        <dbReference type="Rhea" id="RHEA-COMP:9663"/>
        <dbReference type="Rhea" id="RHEA-COMP:9680"/>
        <dbReference type="ChEBI" id="CHEBI:29985"/>
        <dbReference type="ChEBI" id="CHEBI:30616"/>
        <dbReference type="ChEBI" id="CHEBI:33019"/>
        <dbReference type="ChEBI" id="CHEBI:78442"/>
        <dbReference type="ChEBI" id="CHEBI:78520"/>
        <dbReference type="ChEBI" id="CHEBI:456215"/>
        <dbReference type="EC" id="6.1.1.17"/>
    </reaction>
</comment>
<dbReference type="GO" id="GO:0004818">
    <property type="term" value="F:glutamate-tRNA ligase activity"/>
    <property type="evidence" value="ECO:0007669"/>
    <property type="project" value="UniProtKB-UniRule"/>
</dbReference>
<evidence type="ECO:0000313" key="10">
    <source>
        <dbReference type="EMBL" id="OHA54984.1"/>
    </source>
</evidence>
<evidence type="ECO:0000256" key="2">
    <source>
        <dbReference type="ARBA" id="ARBA00022598"/>
    </source>
</evidence>
<evidence type="ECO:0000256" key="4">
    <source>
        <dbReference type="ARBA" id="ARBA00022840"/>
    </source>
</evidence>
<keyword evidence="7" id="KW-0963">Cytoplasm</keyword>
<dbReference type="EMBL" id="MHTD01000048">
    <property type="protein sequence ID" value="OHA54984.1"/>
    <property type="molecule type" value="Genomic_DNA"/>
</dbReference>
<evidence type="ECO:0000256" key="7">
    <source>
        <dbReference type="HAMAP-Rule" id="MF_00022"/>
    </source>
</evidence>
<dbReference type="InterPro" id="IPR020751">
    <property type="entry name" value="aa-tRNA-synth_I_codon-bd_sub2"/>
</dbReference>
<keyword evidence="5 7" id="KW-0648">Protein biosynthesis</keyword>
<dbReference type="PRINTS" id="PR00987">
    <property type="entry name" value="TRNASYNTHGLU"/>
</dbReference>